<evidence type="ECO:0000313" key="3">
    <source>
        <dbReference type="EMBL" id="RSD20626.1"/>
    </source>
</evidence>
<dbReference type="AlphaFoldDB" id="A0A427TDL5"/>
<dbReference type="GO" id="GO:0015074">
    <property type="term" value="P:DNA integration"/>
    <property type="evidence" value="ECO:0007669"/>
    <property type="project" value="InterPro"/>
</dbReference>
<organism evidence="3 4">
    <name type="scientific">Mesobacillus subterraneus</name>
    <dbReference type="NCBI Taxonomy" id="285983"/>
    <lineage>
        <taxon>Bacteria</taxon>
        <taxon>Bacillati</taxon>
        <taxon>Bacillota</taxon>
        <taxon>Bacilli</taxon>
        <taxon>Bacillales</taxon>
        <taxon>Bacillaceae</taxon>
        <taxon>Mesobacillus</taxon>
    </lineage>
</organism>
<dbReference type="InterPro" id="IPR002104">
    <property type="entry name" value="Integrase_catalytic"/>
</dbReference>
<sequence>MERWKVDDLIDQLFDMGRELGFVKKSQHDYVEVVKGYVKNYIEPLSKKENNPKLLNPKFWKSKWFGEYLDYRIDSYYKGKLEASTIQKDVSAIEKMKEIQNATGFIKGLKKLRVGEAGSIKEEKGWRYKLHQEGVKVDITERKSLVVDAKTSETIVKRFKNTIPATYKHEKLLKNIIDLQRATGGRISATYNLRAKDINLENRTVRFFDKHDMIRTVFYDKKWDQFMKELKGNKTQGQRIFSMKKRNGQELNTTEATKRIHKMIDEVSKKAGLDKIQEGKKYTSHFNRRQYAQNMYDKCKIWTKEDIKKEIAKYISNQGSNKEGIIKRLQNEKYRINWYNRQKGKPSRDFTQEECRRLIVSLALGHSRLSIVHRYITVDDKKKRTPKK</sequence>
<reference evidence="4" key="1">
    <citation type="submission" date="2018-12" db="EMBL/GenBank/DDBJ databases">
        <title>Bacillus chawlae sp. nov., Bacillus glennii sp. nov., and Bacillus saganii sp. nov. Isolated from the Vehicle Assembly Building at Kennedy Space Center where the Viking Spacecraft were Assembled.</title>
        <authorList>
            <person name="Seuylemezian A."/>
            <person name="Vaishampayan P."/>
        </authorList>
    </citation>
    <scope>NUCLEOTIDE SEQUENCE [LARGE SCALE GENOMIC DNA]</scope>
    <source>
        <strain evidence="4">DSM 13966</strain>
    </source>
</reference>
<dbReference type="Pfam" id="PF00589">
    <property type="entry name" value="Phage_integrase"/>
    <property type="match status" value="1"/>
</dbReference>
<evidence type="ECO:0000256" key="1">
    <source>
        <dbReference type="ARBA" id="ARBA00023172"/>
    </source>
</evidence>
<evidence type="ECO:0000259" key="2">
    <source>
        <dbReference type="Pfam" id="PF00589"/>
    </source>
</evidence>
<comment type="caution">
    <text evidence="3">The sequence shown here is derived from an EMBL/GenBank/DDBJ whole genome shotgun (WGS) entry which is preliminary data.</text>
</comment>
<keyword evidence="1" id="KW-0233">DNA recombination</keyword>
<evidence type="ECO:0000313" key="4">
    <source>
        <dbReference type="Proteomes" id="UP000279911"/>
    </source>
</evidence>
<dbReference type="SUPFAM" id="SSF56349">
    <property type="entry name" value="DNA breaking-rejoining enzymes"/>
    <property type="match status" value="1"/>
</dbReference>
<accession>A0A427TDL5</accession>
<proteinExistence type="predicted"/>
<gene>
    <name evidence="3" type="ORF">EJA10_22995</name>
</gene>
<dbReference type="OrthoDB" id="2759316at2"/>
<dbReference type="InterPro" id="IPR011010">
    <property type="entry name" value="DNA_brk_join_enz"/>
</dbReference>
<dbReference type="RefSeq" id="WP_125482343.1">
    <property type="nucleotide sequence ID" value="NZ_RSFW01000040.1"/>
</dbReference>
<dbReference type="GO" id="GO:0006310">
    <property type="term" value="P:DNA recombination"/>
    <property type="evidence" value="ECO:0007669"/>
    <property type="project" value="UniProtKB-KW"/>
</dbReference>
<feature type="domain" description="Tyr recombinase" evidence="2">
    <location>
        <begin position="167"/>
        <end position="297"/>
    </location>
</feature>
<dbReference type="Proteomes" id="UP000279911">
    <property type="component" value="Unassembled WGS sequence"/>
</dbReference>
<dbReference type="InterPro" id="IPR013762">
    <property type="entry name" value="Integrase-like_cat_sf"/>
</dbReference>
<dbReference type="Gene3D" id="1.10.443.10">
    <property type="entry name" value="Intergrase catalytic core"/>
    <property type="match status" value="1"/>
</dbReference>
<dbReference type="EMBL" id="RSFW01000040">
    <property type="protein sequence ID" value="RSD20626.1"/>
    <property type="molecule type" value="Genomic_DNA"/>
</dbReference>
<dbReference type="GO" id="GO:0003677">
    <property type="term" value="F:DNA binding"/>
    <property type="evidence" value="ECO:0007669"/>
    <property type="project" value="InterPro"/>
</dbReference>
<name>A0A427TDL5_9BACI</name>
<protein>
    <submittedName>
        <fullName evidence="3">Site-specific integrase</fullName>
    </submittedName>
</protein>